<keyword evidence="3" id="KW-1185">Reference proteome</keyword>
<dbReference type="InParanoid" id="A0A194WWX8"/>
<dbReference type="Proteomes" id="UP000070700">
    <property type="component" value="Unassembled WGS sequence"/>
</dbReference>
<feature type="compositionally biased region" description="Basic and acidic residues" evidence="1">
    <location>
        <begin position="38"/>
        <end position="47"/>
    </location>
</feature>
<gene>
    <name evidence="2" type="ORF">LY89DRAFT_738806</name>
</gene>
<evidence type="ECO:0000256" key="1">
    <source>
        <dbReference type="SAM" id="MobiDB-lite"/>
    </source>
</evidence>
<dbReference type="GeneID" id="28830128"/>
<dbReference type="OrthoDB" id="5236983at2759"/>
<name>A0A194WWX8_MOLSC</name>
<evidence type="ECO:0000313" key="3">
    <source>
        <dbReference type="Proteomes" id="UP000070700"/>
    </source>
</evidence>
<dbReference type="AlphaFoldDB" id="A0A194WWX8"/>
<accession>A0A194WWX8</accession>
<proteinExistence type="predicted"/>
<sequence length="317" mass="35942">MSSRRNSHNRRPSRSGSGRGPSQRRASASRRRPSVRTPADRAQEQRPHPQILADLPYPSYRAYNTRDLAHALQANADGAPARFATRLDNTQLGILRAALPADIGVHPTADIRFFLESWVGILDTVFFFGNLIRRGLEGGFSLYNKPNSRRQGFYNRETKNVRINTWDGGQDPARFAEQLLCTLFHTMLSAFLDLYGCECAECVRTENAEQGGLGTGHGPPWLNSITALQRELQREVPWQVDCNILESVQHEMKQTPSWKPRNDQLERWGAESLIQVEEPPPEQPVRRQPVDNEDDDLGHHQRTGVRQKEQTSCCVIL</sequence>
<feature type="compositionally biased region" description="Low complexity" evidence="1">
    <location>
        <begin position="14"/>
        <end position="26"/>
    </location>
</feature>
<dbReference type="KEGG" id="psco:LY89DRAFT_738806"/>
<reference evidence="2 3" key="1">
    <citation type="submission" date="2015-10" db="EMBL/GenBank/DDBJ databases">
        <title>Full genome of DAOMC 229536 Phialocephala scopiformis, a fungal endophyte of spruce producing the potent anti-insectan compound rugulosin.</title>
        <authorList>
            <consortium name="DOE Joint Genome Institute"/>
            <person name="Walker A.K."/>
            <person name="Frasz S.L."/>
            <person name="Seifert K.A."/>
            <person name="Miller J.D."/>
            <person name="Mondo S.J."/>
            <person name="Labutti K."/>
            <person name="Lipzen A."/>
            <person name="Dockter R."/>
            <person name="Kennedy M."/>
            <person name="Grigoriev I.V."/>
            <person name="Spatafora J.W."/>
        </authorList>
    </citation>
    <scope>NUCLEOTIDE SEQUENCE [LARGE SCALE GENOMIC DNA]</scope>
    <source>
        <strain evidence="2 3">CBS 120377</strain>
    </source>
</reference>
<feature type="region of interest" description="Disordered" evidence="1">
    <location>
        <begin position="275"/>
        <end position="317"/>
    </location>
</feature>
<feature type="region of interest" description="Disordered" evidence="1">
    <location>
        <begin position="1"/>
        <end position="55"/>
    </location>
</feature>
<feature type="compositionally biased region" description="Basic residues" evidence="1">
    <location>
        <begin position="1"/>
        <end position="13"/>
    </location>
</feature>
<organism evidence="2 3">
    <name type="scientific">Mollisia scopiformis</name>
    <name type="common">Conifer needle endophyte fungus</name>
    <name type="synonym">Phialocephala scopiformis</name>
    <dbReference type="NCBI Taxonomy" id="149040"/>
    <lineage>
        <taxon>Eukaryota</taxon>
        <taxon>Fungi</taxon>
        <taxon>Dikarya</taxon>
        <taxon>Ascomycota</taxon>
        <taxon>Pezizomycotina</taxon>
        <taxon>Leotiomycetes</taxon>
        <taxon>Helotiales</taxon>
        <taxon>Mollisiaceae</taxon>
        <taxon>Mollisia</taxon>
    </lineage>
</organism>
<dbReference type="EMBL" id="KQ947425">
    <property type="protein sequence ID" value="KUJ12189.1"/>
    <property type="molecule type" value="Genomic_DNA"/>
</dbReference>
<protein>
    <submittedName>
        <fullName evidence="2">Uncharacterized protein</fullName>
    </submittedName>
</protein>
<dbReference type="RefSeq" id="XP_018066544.1">
    <property type="nucleotide sequence ID" value="XM_018220402.1"/>
</dbReference>
<evidence type="ECO:0000313" key="2">
    <source>
        <dbReference type="EMBL" id="KUJ12189.1"/>
    </source>
</evidence>